<reference evidence="1 2" key="1">
    <citation type="submission" date="2019-04" db="EMBL/GenBank/DDBJ databases">
        <title>Crypto-aerobic microbial life in anoxic (sulfidic) marine sediments.</title>
        <authorList>
            <person name="Bhattacharya S."/>
            <person name="Roy C."/>
            <person name="Mondal N."/>
            <person name="Sarkar J."/>
            <person name="Mandal S."/>
            <person name="Rameez M.J."/>
            <person name="Ghosh W."/>
        </authorList>
    </citation>
    <scope>NUCLEOTIDE SEQUENCE [LARGE SCALE GENOMIC DNA]</scope>
    <source>
        <strain evidence="1 2">SBBC</strain>
    </source>
</reference>
<sequence length="132" mass="13975">MRITIACPEALIADARHLAMVLGYGPADAETYREANWRDAAGNLYAVASTLVFDGFVGKATTALERPDWDEEPYAVNMAAARRSQAALVFIADPHAEGVVTAARPDKLTAIPLDDPQAALALLGVSPVVESP</sequence>
<gene>
    <name evidence="1" type="ORF">FAZ78_08990</name>
</gene>
<dbReference type="AlphaFoldDB" id="A0A4V5NP00"/>
<accession>A0A4V5NP00</accession>
<evidence type="ECO:0000313" key="2">
    <source>
        <dbReference type="Proteomes" id="UP000306340"/>
    </source>
</evidence>
<proteinExistence type="predicted"/>
<evidence type="ECO:0000313" key="1">
    <source>
        <dbReference type="EMBL" id="TKA96897.1"/>
    </source>
</evidence>
<name>A0A4V5NP00_9RHOB</name>
<dbReference type="Proteomes" id="UP000306340">
    <property type="component" value="Unassembled WGS sequence"/>
</dbReference>
<dbReference type="EMBL" id="SWAU01000068">
    <property type="protein sequence ID" value="TKA96897.1"/>
    <property type="molecule type" value="Genomic_DNA"/>
</dbReference>
<organism evidence="1 2">
    <name type="scientific">Cereibacter changlensis</name>
    <dbReference type="NCBI Taxonomy" id="402884"/>
    <lineage>
        <taxon>Bacteria</taxon>
        <taxon>Pseudomonadati</taxon>
        <taxon>Pseudomonadota</taxon>
        <taxon>Alphaproteobacteria</taxon>
        <taxon>Rhodobacterales</taxon>
        <taxon>Paracoccaceae</taxon>
        <taxon>Cereibacter</taxon>
    </lineage>
</organism>
<comment type="caution">
    <text evidence="1">The sequence shown here is derived from an EMBL/GenBank/DDBJ whole genome shotgun (WGS) entry which is preliminary data.</text>
</comment>
<dbReference type="RefSeq" id="WP_136792236.1">
    <property type="nucleotide sequence ID" value="NZ_SWAU01000068.1"/>
</dbReference>
<protein>
    <submittedName>
        <fullName evidence="1">Uncharacterized protein</fullName>
    </submittedName>
</protein>